<gene>
    <name evidence="3" type="ORF">TDIB3V08_LOCUS6751</name>
</gene>
<sequence>MSSAARAWPSWGNVFYSESGNSGRCMMANNIKMDIWMFRPPVLVGERVVWLGSGSGLPQGGVVRWIGKLPEMGPDWTVGLELDKPLPFGGIDGTWGNRHLFTCQPKHGLIVPIAKTIRESDINWWPKDIAEPQLRSDLAFAKSLETSCRPPNIVKSQGPSSPRHHCSGSAESNRCRVNRVNTDPFVRGVSVYS</sequence>
<name>A0A7R8VL11_TIMDO</name>
<reference evidence="3" key="1">
    <citation type="submission" date="2020-11" db="EMBL/GenBank/DDBJ databases">
        <authorList>
            <person name="Tran Van P."/>
        </authorList>
    </citation>
    <scope>NUCLEOTIDE SEQUENCE</scope>
</reference>
<dbReference type="Gene3D" id="2.30.30.190">
    <property type="entry name" value="CAP Gly-rich-like domain"/>
    <property type="match status" value="1"/>
</dbReference>
<evidence type="ECO:0000259" key="2">
    <source>
        <dbReference type="PROSITE" id="PS50245"/>
    </source>
</evidence>
<feature type="region of interest" description="Disordered" evidence="1">
    <location>
        <begin position="152"/>
        <end position="172"/>
    </location>
</feature>
<dbReference type="InterPro" id="IPR000938">
    <property type="entry name" value="CAP-Gly_domain"/>
</dbReference>
<feature type="domain" description="CAP-Gly" evidence="2">
    <location>
        <begin position="68"/>
        <end position="112"/>
    </location>
</feature>
<accession>A0A7R8VL11</accession>
<dbReference type="SMART" id="SM01052">
    <property type="entry name" value="CAP_GLY"/>
    <property type="match status" value="1"/>
</dbReference>
<evidence type="ECO:0000313" key="3">
    <source>
        <dbReference type="EMBL" id="CAD7200537.1"/>
    </source>
</evidence>
<organism evidence="3">
    <name type="scientific">Timema douglasi</name>
    <name type="common">Walking stick</name>
    <dbReference type="NCBI Taxonomy" id="61478"/>
    <lineage>
        <taxon>Eukaryota</taxon>
        <taxon>Metazoa</taxon>
        <taxon>Ecdysozoa</taxon>
        <taxon>Arthropoda</taxon>
        <taxon>Hexapoda</taxon>
        <taxon>Insecta</taxon>
        <taxon>Pterygota</taxon>
        <taxon>Neoptera</taxon>
        <taxon>Polyneoptera</taxon>
        <taxon>Phasmatodea</taxon>
        <taxon>Timematodea</taxon>
        <taxon>Timematoidea</taxon>
        <taxon>Timematidae</taxon>
        <taxon>Timema</taxon>
    </lineage>
</organism>
<proteinExistence type="predicted"/>
<dbReference type="SUPFAM" id="SSF74924">
    <property type="entry name" value="Cap-Gly domain"/>
    <property type="match status" value="1"/>
</dbReference>
<dbReference type="Pfam" id="PF01302">
    <property type="entry name" value="CAP_GLY"/>
    <property type="match status" value="1"/>
</dbReference>
<protein>
    <recommendedName>
        <fullName evidence="2">CAP-Gly domain-containing protein</fullName>
    </recommendedName>
</protein>
<dbReference type="AlphaFoldDB" id="A0A7R8VL11"/>
<dbReference type="InterPro" id="IPR036859">
    <property type="entry name" value="CAP-Gly_dom_sf"/>
</dbReference>
<dbReference type="PROSITE" id="PS50245">
    <property type="entry name" value="CAP_GLY_2"/>
    <property type="match status" value="1"/>
</dbReference>
<evidence type="ECO:0000256" key="1">
    <source>
        <dbReference type="SAM" id="MobiDB-lite"/>
    </source>
</evidence>
<dbReference type="EMBL" id="OA567568">
    <property type="protein sequence ID" value="CAD7200537.1"/>
    <property type="molecule type" value="Genomic_DNA"/>
</dbReference>